<reference evidence="3 4" key="1">
    <citation type="submission" date="2020-03" db="EMBL/GenBank/DDBJ databases">
        <authorList>
            <person name="Lai Q."/>
        </authorList>
    </citation>
    <scope>NUCLEOTIDE SEQUENCE [LARGE SCALE GENOMIC DNA]</scope>
    <source>
        <strain evidence="3 4">CCUG 25036</strain>
    </source>
</reference>
<evidence type="ECO:0000256" key="2">
    <source>
        <dbReference type="SAM" id="Phobius"/>
    </source>
</evidence>
<keyword evidence="2" id="KW-0812">Transmembrane</keyword>
<proteinExistence type="predicted"/>
<feature type="compositionally biased region" description="Pro residues" evidence="1">
    <location>
        <begin position="1"/>
        <end position="11"/>
    </location>
</feature>
<accession>A0A7X5U9Q7</accession>
<feature type="compositionally biased region" description="Basic and acidic residues" evidence="1">
    <location>
        <begin position="125"/>
        <end position="141"/>
    </location>
</feature>
<dbReference type="Proteomes" id="UP000490980">
    <property type="component" value="Unassembled WGS sequence"/>
</dbReference>
<dbReference type="RefSeq" id="WP_166947493.1">
    <property type="nucleotide sequence ID" value="NZ_JAARLZ010000004.1"/>
</dbReference>
<keyword evidence="4" id="KW-1185">Reference proteome</keyword>
<sequence>MQYPGKAPPPFVESHRLTPDTSSRGRGLVPIDASTIAALHAIGRRPPPRDRVRFTLALVLALVFHILLIVLMRYEMLPRPLEGFAIPRDKDEVMEVRFIEPTPPAPAVANVPPPPPVAEPPPKVRSREATRPEPPRPKEEPAPQAETPPPPPQLNLFGKDGSIAMPKAGAGNGTTQASFVPRAPTGDLQIMSHKTTVTYKETRFEKDWAPRDENIVNGGLRKAMEKTTLKKTFDLGHGVRVKCATVFLVLPVGCGGEDPSKASSKVGDTRLNMAPAKSLAGDDPNQPPPPSQAECIASYRRNETVMAGCPSDTPLKAMDQENAERARRAGS</sequence>
<feature type="transmembrane region" description="Helical" evidence="2">
    <location>
        <begin position="54"/>
        <end position="74"/>
    </location>
</feature>
<comment type="caution">
    <text evidence="3">The sequence shown here is derived from an EMBL/GenBank/DDBJ whole genome shotgun (WGS) entry which is preliminary data.</text>
</comment>
<keyword evidence="2" id="KW-1133">Transmembrane helix</keyword>
<feature type="region of interest" description="Disordered" evidence="1">
    <location>
        <begin position="103"/>
        <end position="154"/>
    </location>
</feature>
<organism evidence="3 4">
    <name type="scientific">Luteibacter anthropi</name>
    <dbReference type="NCBI Taxonomy" id="564369"/>
    <lineage>
        <taxon>Bacteria</taxon>
        <taxon>Pseudomonadati</taxon>
        <taxon>Pseudomonadota</taxon>
        <taxon>Gammaproteobacteria</taxon>
        <taxon>Lysobacterales</taxon>
        <taxon>Rhodanobacteraceae</taxon>
        <taxon>Luteibacter</taxon>
    </lineage>
</organism>
<feature type="compositionally biased region" description="Basic and acidic residues" evidence="1">
    <location>
        <begin position="318"/>
        <end position="331"/>
    </location>
</feature>
<name>A0A7X5U9Q7_9GAMM</name>
<feature type="region of interest" description="Disordered" evidence="1">
    <location>
        <begin position="306"/>
        <end position="331"/>
    </location>
</feature>
<feature type="region of interest" description="Disordered" evidence="1">
    <location>
        <begin position="275"/>
        <end position="294"/>
    </location>
</feature>
<evidence type="ECO:0000256" key="1">
    <source>
        <dbReference type="SAM" id="MobiDB-lite"/>
    </source>
</evidence>
<evidence type="ECO:0000313" key="3">
    <source>
        <dbReference type="EMBL" id="NII06481.1"/>
    </source>
</evidence>
<feature type="compositionally biased region" description="Pro residues" evidence="1">
    <location>
        <begin position="103"/>
        <end position="123"/>
    </location>
</feature>
<dbReference type="AlphaFoldDB" id="A0A7X5U9Q7"/>
<evidence type="ECO:0000313" key="4">
    <source>
        <dbReference type="Proteomes" id="UP000490980"/>
    </source>
</evidence>
<keyword evidence="2" id="KW-0472">Membrane</keyword>
<feature type="region of interest" description="Disordered" evidence="1">
    <location>
        <begin position="1"/>
        <end position="26"/>
    </location>
</feature>
<gene>
    <name evidence="3" type="ORF">HBF25_08800</name>
</gene>
<protein>
    <submittedName>
        <fullName evidence="3">Uncharacterized protein</fullName>
    </submittedName>
</protein>
<dbReference type="EMBL" id="JAARLZ010000004">
    <property type="protein sequence ID" value="NII06481.1"/>
    <property type="molecule type" value="Genomic_DNA"/>
</dbReference>